<evidence type="ECO:0000256" key="4">
    <source>
        <dbReference type="ARBA" id="ARBA00022679"/>
    </source>
</evidence>
<evidence type="ECO:0000256" key="8">
    <source>
        <dbReference type="PIRSR" id="PIRSR639901-2"/>
    </source>
</evidence>
<comment type="caution">
    <text evidence="11">The sequence shown here is derived from an EMBL/GenBank/DDBJ whole genome shotgun (WGS) entry which is preliminary data.</text>
</comment>
<dbReference type="GO" id="GO:0005886">
    <property type="term" value="C:plasma membrane"/>
    <property type="evidence" value="ECO:0007669"/>
    <property type="project" value="UniProtKB-SubCell"/>
</dbReference>
<keyword evidence="9" id="KW-0448">Lipopolysaccharide biosynthesis</keyword>
<feature type="active site" description="Proton acceptor" evidence="7">
    <location>
        <position position="57"/>
    </location>
</feature>
<dbReference type="AlphaFoldDB" id="A0A7W0HLZ7"/>
<evidence type="ECO:0000313" key="11">
    <source>
        <dbReference type="EMBL" id="MBA2882845.1"/>
    </source>
</evidence>
<feature type="site" description="Transition state stabilizer" evidence="8">
    <location>
        <position position="210"/>
    </location>
</feature>
<accession>A0A7W0HLZ7</accession>
<dbReference type="GO" id="GO:0009245">
    <property type="term" value="P:lipid A biosynthetic process"/>
    <property type="evidence" value="ECO:0007669"/>
    <property type="project" value="TreeGrafter"/>
</dbReference>
<evidence type="ECO:0000256" key="6">
    <source>
        <dbReference type="ARBA" id="ARBA00049183"/>
    </source>
</evidence>
<dbReference type="EC" id="2.4.99.12" evidence="2 9"/>
<proteinExistence type="inferred from homology"/>
<feature type="domain" description="3-deoxy-D-manno-octulosonic-acid transferase N-terminal" evidence="10">
    <location>
        <begin position="44"/>
        <end position="212"/>
    </location>
</feature>
<dbReference type="Proteomes" id="UP000525298">
    <property type="component" value="Unassembled WGS sequence"/>
</dbReference>
<evidence type="ECO:0000256" key="5">
    <source>
        <dbReference type="ARBA" id="ARBA00031445"/>
    </source>
</evidence>
<keyword evidence="12" id="KW-1185">Reference proteome</keyword>
<keyword evidence="11" id="KW-0328">Glycosyltransferase</keyword>
<name>A0A7W0HLZ7_9BACT</name>
<keyword evidence="9" id="KW-0472">Membrane</keyword>
<evidence type="ECO:0000256" key="9">
    <source>
        <dbReference type="RuleBase" id="RU365103"/>
    </source>
</evidence>
<reference evidence="11 12" key="1">
    <citation type="submission" date="2020-07" db="EMBL/GenBank/DDBJ databases">
        <title>Genomic Encyclopedia of Type Strains, Phase IV (KMG-IV): sequencing the most valuable type-strain genomes for metagenomic binning, comparative biology and taxonomic classification.</title>
        <authorList>
            <person name="Goeker M."/>
        </authorList>
    </citation>
    <scope>NUCLEOTIDE SEQUENCE [LARGE SCALE GENOMIC DNA]</scope>
    <source>
        <strain evidence="11 12">DSM 17721</strain>
    </source>
</reference>
<sequence length="431" mass="48482">MNTRSLKIAIAAYDRVWQLAIPTLRLNARLRDGYARRRLKTPLPPADLWIQAASAGEAYLACAIAEGLRTSGLRPQILVTTNTRQGMEILEKHAGKSQGKNGKPDLMCRWFPFDRPEIMEKAVRQVSPKLVVLLETEIWPGLLHSLKKRGCPAVIVNGRMTEKSLSRYIRLRRLLYALGPEQVLAISGADAARFAKLFGSRIVTRMSNIKFDRLQVGKETAESSTLSNLLPPEGKFLVLGSIRQPEEQQVLEMIQQIRTANSDLTIGLFPRHMHRIDFWKSALSRIKAKWALRSDLKEPAEPGHILLWDTFGELSDGYSAADAVFVGGSIAPLGGQNFLEPLVHGVQPVIGPHWDNFFWVGESIFRQGLVFKEINWQKVSARLLRQLETRPDRREIKHQARQYIQSRQGGTSQACQTIGAHLKPHNSGKKS</sequence>
<organism evidence="11 12">
    <name type="scientific">Desulfosalsimonas propionicica</name>
    <dbReference type="NCBI Taxonomy" id="332175"/>
    <lineage>
        <taxon>Bacteria</taxon>
        <taxon>Pseudomonadati</taxon>
        <taxon>Thermodesulfobacteriota</taxon>
        <taxon>Desulfobacteria</taxon>
        <taxon>Desulfobacterales</taxon>
        <taxon>Desulfosalsimonadaceae</taxon>
        <taxon>Desulfosalsimonas</taxon>
    </lineage>
</organism>
<dbReference type="Gene3D" id="3.40.50.11720">
    <property type="entry name" value="3-Deoxy-D-manno-octulosonic-acid transferase, N-terminal domain"/>
    <property type="match status" value="1"/>
</dbReference>
<dbReference type="PANTHER" id="PTHR42755">
    <property type="entry name" value="3-DEOXY-MANNO-OCTULOSONATE CYTIDYLYLTRANSFERASE"/>
    <property type="match status" value="1"/>
</dbReference>
<feature type="site" description="Transition state stabilizer" evidence="8">
    <location>
        <position position="135"/>
    </location>
</feature>
<dbReference type="InterPro" id="IPR039901">
    <property type="entry name" value="Kdotransferase"/>
</dbReference>
<keyword evidence="4 9" id="KW-0808">Transferase</keyword>
<protein>
    <recommendedName>
        <fullName evidence="3 9">3-deoxy-D-manno-octulosonic acid transferase</fullName>
        <shortName evidence="9">Kdo transferase</shortName>
        <ecNumber evidence="2 9">2.4.99.12</ecNumber>
    </recommendedName>
    <alternativeName>
        <fullName evidence="5 9">Lipid IV(A) 3-deoxy-D-manno-octulosonic acid transferase</fullName>
    </alternativeName>
</protein>
<evidence type="ECO:0000259" key="10">
    <source>
        <dbReference type="Pfam" id="PF04413"/>
    </source>
</evidence>
<evidence type="ECO:0000256" key="7">
    <source>
        <dbReference type="PIRSR" id="PIRSR639901-1"/>
    </source>
</evidence>
<dbReference type="GO" id="GO:0043842">
    <property type="term" value="F:Kdo transferase activity"/>
    <property type="evidence" value="ECO:0007669"/>
    <property type="project" value="UniProtKB-EC"/>
</dbReference>
<dbReference type="PANTHER" id="PTHR42755:SF1">
    <property type="entry name" value="3-DEOXY-D-MANNO-OCTULOSONIC ACID TRANSFERASE, MITOCHONDRIAL-RELATED"/>
    <property type="match status" value="1"/>
</dbReference>
<evidence type="ECO:0000256" key="3">
    <source>
        <dbReference type="ARBA" id="ARBA00019077"/>
    </source>
</evidence>
<dbReference type="Pfam" id="PF04413">
    <property type="entry name" value="Glycos_transf_N"/>
    <property type="match status" value="1"/>
</dbReference>
<comment type="function">
    <text evidence="9">Involved in lipopolysaccharide (LPS) biosynthesis. Catalyzes the transfer of 3-deoxy-D-manno-octulosonate (Kdo) residue(s) from CMP-Kdo to lipid IV(A), the tetraacyldisaccharide-1,4'-bisphosphate precursor of lipid A.</text>
</comment>
<comment type="subcellular location">
    <subcellularLocation>
        <location evidence="9">Cell membrane</location>
    </subcellularLocation>
</comment>
<evidence type="ECO:0000256" key="2">
    <source>
        <dbReference type="ARBA" id="ARBA00012621"/>
    </source>
</evidence>
<comment type="similarity">
    <text evidence="9">Belongs to the glycosyltransferase group 1 family.</text>
</comment>
<evidence type="ECO:0000256" key="1">
    <source>
        <dbReference type="ARBA" id="ARBA00004713"/>
    </source>
</evidence>
<dbReference type="InterPro" id="IPR038107">
    <property type="entry name" value="Glycos_transf_N_sf"/>
</dbReference>
<dbReference type="GO" id="GO:0009244">
    <property type="term" value="P:lipopolysaccharide core region biosynthetic process"/>
    <property type="evidence" value="ECO:0007669"/>
    <property type="project" value="UniProtKB-UniRule"/>
</dbReference>
<dbReference type="Gene3D" id="3.40.50.2000">
    <property type="entry name" value="Glycogen Phosphorylase B"/>
    <property type="match status" value="1"/>
</dbReference>
<dbReference type="UniPathway" id="UPA00958"/>
<dbReference type="InterPro" id="IPR007507">
    <property type="entry name" value="Glycos_transf_N"/>
</dbReference>
<dbReference type="EMBL" id="JACDUS010000013">
    <property type="protein sequence ID" value="MBA2882845.1"/>
    <property type="molecule type" value="Genomic_DNA"/>
</dbReference>
<comment type="catalytic activity">
    <reaction evidence="6 9">
        <text>lipid IVA (E. coli) + CMP-3-deoxy-beta-D-manno-octulosonate = alpha-Kdo-(2-&gt;6)-lipid IVA (E. coli) + CMP + H(+)</text>
        <dbReference type="Rhea" id="RHEA:28066"/>
        <dbReference type="ChEBI" id="CHEBI:15378"/>
        <dbReference type="ChEBI" id="CHEBI:58603"/>
        <dbReference type="ChEBI" id="CHEBI:60364"/>
        <dbReference type="ChEBI" id="CHEBI:60377"/>
        <dbReference type="ChEBI" id="CHEBI:85987"/>
        <dbReference type="EC" id="2.4.99.12"/>
    </reaction>
</comment>
<comment type="pathway">
    <text evidence="1 9">Bacterial outer membrane biogenesis; LPS core biosynthesis.</text>
</comment>
<dbReference type="RefSeq" id="WP_181552467.1">
    <property type="nucleotide sequence ID" value="NZ_JACDUS010000013.1"/>
</dbReference>
<keyword evidence="9" id="KW-1003">Cell membrane</keyword>
<evidence type="ECO:0000313" key="12">
    <source>
        <dbReference type="Proteomes" id="UP000525298"/>
    </source>
</evidence>
<gene>
    <name evidence="11" type="ORF">HNR65_003200</name>
</gene>